<dbReference type="InterPro" id="IPR029045">
    <property type="entry name" value="ClpP/crotonase-like_dom_sf"/>
</dbReference>
<dbReference type="Gene3D" id="1.10.12.10">
    <property type="entry name" value="Lyase 2-enoyl-coa Hydratase, Chain A, domain 2"/>
    <property type="match status" value="1"/>
</dbReference>
<dbReference type="PANTHER" id="PTHR43459:SF1">
    <property type="entry name" value="EG:BACN32G11.4 PROTEIN"/>
    <property type="match status" value="1"/>
</dbReference>
<dbReference type="RefSeq" id="WP_185683065.1">
    <property type="nucleotide sequence ID" value="NZ_JACLAU010000008.1"/>
</dbReference>
<dbReference type="Gene3D" id="3.90.226.10">
    <property type="entry name" value="2-enoyl-CoA Hydratase, Chain A, domain 1"/>
    <property type="match status" value="1"/>
</dbReference>
<dbReference type="InterPro" id="IPR001753">
    <property type="entry name" value="Enoyl-CoA_hydra/iso"/>
</dbReference>
<dbReference type="GO" id="GO:0003824">
    <property type="term" value="F:catalytic activity"/>
    <property type="evidence" value="ECO:0007669"/>
    <property type="project" value="UniProtKB-ARBA"/>
</dbReference>
<protein>
    <submittedName>
        <fullName evidence="2">Crotonase/enoyl-CoA hydratase family protein</fullName>
    </submittedName>
</protein>
<dbReference type="NCBIfam" id="NF006699">
    <property type="entry name" value="PRK09245.1"/>
    <property type="match status" value="1"/>
</dbReference>
<dbReference type="PANTHER" id="PTHR43459">
    <property type="entry name" value="ENOYL-COA HYDRATASE"/>
    <property type="match status" value="1"/>
</dbReference>
<dbReference type="InterPro" id="IPR014748">
    <property type="entry name" value="Enoyl-CoA_hydra_C"/>
</dbReference>
<reference evidence="2 3" key="1">
    <citation type="submission" date="2020-08" db="EMBL/GenBank/DDBJ databases">
        <title>The genome sequence of Novosphingobium flavum 4Y4.</title>
        <authorList>
            <person name="Liu Y."/>
        </authorList>
    </citation>
    <scope>NUCLEOTIDE SEQUENCE [LARGE SCALE GENOMIC DNA]</scope>
    <source>
        <strain evidence="2 3">4Y4</strain>
    </source>
</reference>
<dbReference type="AlphaFoldDB" id="A0A7X1F7G0"/>
<comment type="similarity">
    <text evidence="1">Belongs to the enoyl-CoA hydratase/isomerase family.</text>
</comment>
<name>A0A7X1F7G0_9SPHN</name>
<keyword evidence="3" id="KW-1185">Reference proteome</keyword>
<proteinExistence type="inferred from homology"/>
<dbReference type="CDD" id="cd06558">
    <property type="entry name" value="crotonase-like"/>
    <property type="match status" value="1"/>
</dbReference>
<organism evidence="2 3">
    <name type="scientific">Novosphingobium aerophilum</name>
    <dbReference type="NCBI Taxonomy" id="2839843"/>
    <lineage>
        <taxon>Bacteria</taxon>
        <taxon>Pseudomonadati</taxon>
        <taxon>Pseudomonadota</taxon>
        <taxon>Alphaproteobacteria</taxon>
        <taxon>Sphingomonadales</taxon>
        <taxon>Sphingomonadaceae</taxon>
        <taxon>Novosphingobium</taxon>
    </lineage>
</organism>
<dbReference type="Pfam" id="PF00378">
    <property type="entry name" value="ECH_1"/>
    <property type="match status" value="1"/>
</dbReference>
<evidence type="ECO:0000313" key="3">
    <source>
        <dbReference type="Proteomes" id="UP000520156"/>
    </source>
</evidence>
<accession>A0A7X1F7G0</accession>
<dbReference type="EMBL" id="JACLAU010000008">
    <property type="protein sequence ID" value="MBC2651654.1"/>
    <property type="molecule type" value="Genomic_DNA"/>
</dbReference>
<evidence type="ECO:0000313" key="2">
    <source>
        <dbReference type="EMBL" id="MBC2651654.1"/>
    </source>
</evidence>
<dbReference type="Proteomes" id="UP000520156">
    <property type="component" value="Unassembled WGS sequence"/>
</dbReference>
<dbReference type="SUPFAM" id="SSF52096">
    <property type="entry name" value="ClpP/crotonase"/>
    <property type="match status" value="1"/>
</dbReference>
<gene>
    <name evidence="2" type="ORF">H7F49_08050</name>
</gene>
<sequence>MLRYDQDGPIVTLTLDLPERRNPISEAPMIEAIVAALARLNADLSVRAAILTGAGSAFSSGGDLRKMAEPGGPTQAPPVQSRTWYVDGIQRIPLAFQQLEVPIIAAVNGPAIGAGNDLACMCDIRVAARSARFAESFVKVGLIPGDGGAWLLPRVVGESKAREMAFTGDLLDADQALACGLVSQVVDDDELLPAARRIAERIAANPPHAVRMTKRLMNEAQGQSLATVLQMSAAFQAVAHTTRDHAEAITAFTEKRAPVFTGD</sequence>
<comment type="caution">
    <text evidence="2">The sequence shown here is derived from an EMBL/GenBank/DDBJ whole genome shotgun (WGS) entry which is preliminary data.</text>
</comment>
<evidence type="ECO:0000256" key="1">
    <source>
        <dbReference type="ARBA" id="ARBA00005254"/>
    </source>
</evidence>